<evidence type="ECO:0000256" key="1">
    <source>
        <dbReference type="ARBA" id="ARBA00008324"/>
    </source>
</evidence>
<evidence type="ECO:0000313" key="4">
    <source>
        <dbReference type="EMBL" id="RED55627.1"/>
    </source>
</evidence>
<dbReference type="InterPro" id="IPR006683">
    <property type="entry name" value="Thioestr_dom"/>
</dbReference>
<sequence length="140" mass="15489">MASSEENELPPQLEQWKAKAESTFWGWVGCSFERVDERRTVVSLDIEPKHLNLIGILHGGVHATMIDSAMGLAAMLARPEAAVVTTHLNMNYVAPVREGRIFVEAEIAHMSRKTVTTQARVRTADGELLAFGNGTFRVLE</sequence>
<dbReference type="Gene3D" id="3.10.129.10">
    <property type="entry name" value="Hotdog Thioesterase"/>
    <property type="match status" value="1"/>
</dbReference>
<dbReference type="OrthoDB" id="2139465at2"/>
<keyword evidence="2" id="KW-0378">Hydrolase</keyword>
<dbReference type="CDD" id="cd03443">
    <property type="entry name" value="PaaI_thioesterase"/>
    <property type="match status" value="1"/>
</dbReference>
<keyword evidence="5" id="KW-1185">Reference proteome</keyword>
<comment type="similarity">
    <text evidence="1">Belongs to the thioesterase PaaI family.</text>
</comment>
<accession>A0A3D9I1I5</accession>
<proteinExistence type="inferred from homology"/>
<dbReference type="EMBL" id="QRDZ01000042">
    <property type="protein sequence ID" value="RED55627.1"/>
    <property type="molecule type" value="Genomic_DNA"/>
</dbReference>
<organism evidence="4 5">
    <name type="scientific">Cohnella phaseoli</name>
    <dbReference type="NCBI Taxonomy" id="456490"/>
    <lineage>
        <taxon>Bacteria</taxon>
        <taxon>Bacillati</taxon>
        <taxon>Bacillota</taxon>
        <taxon>Bacilli</taxon>
        <taxon>Bacillales</taxon>
        <taxon>Paenibacillaceae</taxon>
        <taxon>Cohnella</taxon>
    </lineage>
</organism>
<dbReference type="GO" id="GO:0005829">
    <property type="term" value="C:cytosol"/>
    <property type="evidence" value="ECO:0007669"/>
    <property type="project" value="TreeGrafter"/>
</dbReference>
<reference evidence="4 5" key="1">
    <citation type="submission" date="2018-07" db="EMBL/GenBank/DDBJ databases">
        <title>Genomic Encyclopedia of Type Strains, Phase III (KMG-III): the genomes of soil and plant-associated and newly described type strains.</title>
        <authorList>
            <person name="Whitman W."/>
        </authorList>
    </citation>
    <scope>NUCLEOTIDE SEQUENCE [LARGE SCALE GENOMIC DNA]</scope>
    <source>
        <strain evidence="4 5">CECT 7287</strain>
    </source>
</reference>
<evidence type="ECO:0000313" key="5">
    <source>
        <dbReference type="Proteomes" id="UP000256977"/>
    </source>
</evidence>
<evidence type="ECO:0000256" key="2">
    <source>
        <dbReference type="ARBA" id="ARBA00022801"/>
    </source>
</evidence>
<feature type="domain" description="Thioesterase" evidence="3">
    <location>
        <begin position="55"/>
        <end position="129"/>
    </location>
</feature>
<dbReference type="Pfam" id="PF03061">
    <property type="entry name" value="4HBT"/>
    <property type="match status" value="1"/>
</dbReference>
<gene>
    <name evidence="4" type="ORF">DFP98_14266</name>
</gene>
<dbReference type="GO" id="GO:0061522">
    <property type="term" value="F:1,4-dihydroxy-2-naphthoyl-CoA thioesterase activity"/>
    <property type="evidence" value="ECO:0007669"/>
    <property type="project" value="TreeGrafter"/>
</dbReference>
<name>A0A3D9I1I5_9BACL</name>
<dbReference type="RefSeq" id="WP_116065145.1">
    <property type="nucleotide sequence ID" value="NZ_QRDZ01000042.1"/>
</dbReference>
<dbReference type="PANTHER" id="PTHR43240">
    <property type="entry name" value="1,4-DIHYDROXY-2-NAPHTHOYL-COA THIOESTERASE 1"/>
    <property type="match status" value="1"/>
</dbReference>
<dbReference type="InterPro" id="IPR029069">
    <property type="entry name" value="HotDog_dom_sf"/>
</dbReference>
<dbReference type="InterPro" id="IPR003736">
    <property type="entry name" value="PAAI_dom"/>
</dbReference>
<dbReference type="NCBIfam" id="TIGR00369">
    <property type="entry name" value="unchar_dom_1"/>
    <property type="match status" value="1"/>
</dbReference>
<evidence type="ECO:0000259" key="3">
    <source>
        <dbReference type="Pfam" id="PF03061"/>
    </source>
</evidence>
<dbReference type="AlphaFoldDB" id="A0A3D9I1I5"/>
<protein>
    <submittedName>
        <fullName evidence="4">Uncharacterized protein (TIGR00369 family)</fullName>
    </submittedName>
</protein>
<dbReference type="SUPFAM" id="SSF54637">
    <property type="entry name" value="Thioesterase/thiol ester dehydrase-isomerase"/>
    <property type="match status" value="1"/>
</dbReference>
<dbReference type="Proteomes" id="UP000256977">
    <property type="component" value="Unassembled WGS sequence"/>
</dbReference>
<dbReference type="PANTHER" id="PTHR43240:SF5">
    <property type="entry name" value="1,4-DIHYDROXY-2-NAPHTHOYL-COA THIOESTERASE 1"/>
    <property type="match status" value="1"/>
</dbReference>
<comment type="caution">
    <text evidence="4">The sequence shown here is derived from an EMBL/GenBank/DDBJ whole genome shotgun (WGS) entry which is preliminary data.</text>
</comment>